<dbReference type="GO" id="GO:0070490">
    <property type="term" value="P:protein pupylation"/>
    <property type="evidence" value="ECO:0007669"/>
    <property type="project" value="TreeGrafter"/>
</dbReference>
<keyword evidence="1" id="KW-0647">Proteasome</keyword>
<dbReference type="GO" id="GO:0005524">
    <property type="term" value="F:ATP binding"/>
    <property type="evidence" value="ECO:0007669"/>
    <property type="project" value="TreeGrafter"/>
</dbReference>
<proteinExistence type="predicted"/>
<reference evidence="1" key="1">
    <citation type="journal article" date="2020" name="mSystems">
        <title>Genome- and Community-Level Interaction Insights into Carbon Utilization and Element Cycling Functions of Hydrothermarchaeota in Hydrothermal Sediment.</title>
        <authorList>
            <person name="Zhou Z."/>
            <person name="Liu Y."/>
            <person name="Xu W."/>
            <person name="Pan J."/>
            <person name="Luo Z.H."/>
            <person name="Li M."/>
        </authorList>
    </citation>
    <scope>NUCLEOTIDE SEQUENCE [LARGE SCALE GENOMIC DNA]</scope>
    <source>
        <strain evidence="1">SpSt-902</strain>
    </source>
</reference>
<comment type="caution">
    <text evidence="1">The sequence shown here is derived from an EMBL/GenBank/DDBJ whole genome shotgun (WGS) entry which is preliminary data.</text>
</comment>
<dbReference type="PANTHER" id="PTHR42307">
    <property type="entry name" value="PUP DEAMIDASE/DEPUPYLASE"/>
    <property type="match status" value="1"/>
</dbReference>
<organism evidence="1">
    <name type="scientific">Leptospirillum ferriphilum</name>
    <dbReference type="NCBI Taxonomy" id="178606"/>
    <lineage>
        <taxon>Bacteria</taxon>
        <taxon>Pseudomonadati</taxon>
        <taxon>Nitrospirota</taxon>
        <taxon>Nitrospiria</taxon>
        <taxon>Nitrospirales</taxon>
        <taxon>Nitrospiraceae</taxon>
        <taxon>Leptospirillum</taxon>
    </lineage>
</organism>
<dbReference type="GO" id="GO:0000502">
    <property type="term" value="C:proteasome complex"/>
    <property type="evidence" value="ECO:0007669"/>
    <property type="project" value="UniProtKB-KW"/>
</dbReference>
<dbReference type="GO" id="GO:0010498">
    <property type="term" value="P:proteasomal protein catabolic process"/>
    <property type="evidence" value="ECO:0007669"/>
    <property type="project" value="InterPro"/>
</dbReference>
<accession>A0A7C3LV22</accession>
<dbReference type="EMBL" id="DTMM01000091">
    <property type="protein sequence ID" value="HFT93223.1"/>
    <property type="molecule type" value="Genomic_DNA"/>
</dbReference>
<dbReference type="AlphaFoldDB" id="A0A7C3LV22"/>
<dbReference type="GO" id="GO:0019941">
    <property type="term" value="P:modification-dependent protein catabolic process"/>
    <property type="evidence" value="ECO:0007669"/>
    <property type="project" value="InterPro"/>
</dbReference>
<dbReference type="Pfam" id="PF03136">
    <property type="entry name" value="Pup_ligase"/>
    <property type="match status" value="1"/>
</dbReference>
<name>A0A7C3LV22_9BACT</name>
<evidence type="ECO:0000313" key="1">
    <source>
        <dbReference type="EMBL" id="HFT93223.1"/>
    </source>
</evidence>
<protein>
    <submittedName>
        <fullName evidence="1">Proteasome component</fullName>
    </submittedName>
</protein>
<sequence>MTEFQIVMGIETEYGIVRNDLRESDPVIESMELVRAYQSADLTGWLYQGEDPSLDARGFRVDNLAQDEEERAFTRSDYKRFFSFHEMKSDRILSNGGRLYNDHTHPEFSTPESFGILDLLRYDRAGVDILRLASREREKALGIEDALSLYKNNTDYHGHSYGCHENYLLPRSVAFDQIVSCSLPFLVARTVLLGAGKYGIESSEKRGSIRYQISQRADFMETLVSVDTMHCRPLVNSRDEPHSNRQMFRRLHLILGDANMSEWQTAMKVGMTEMVLKGLLLTGWKPDIELADPVDAIKQVSLGLRYQPVLQVSPKKGSWTALDILDYYASSLEKRDIPWTDEEKWVLLQWRDAVDQFRKNPSLLADRVDWIAKEEMLSRFREEESLAPDDPWLQSLDLEYHNIDPDKGLFWALEESGEMVRLTRDEEVRNAMTAPPGRGRPRVRHAVILHFKEDVVEAGWEKIRFRNGTLVDLPLFQSCTEEDVAGILREIGCLSSPEELEGLMRRYSETTTR</sequence>
<dbReference type="InterPro" id="IPR004347">
    <property type="entry name" value="Pup_ligase/deamidase"/>
</dbReference>
<dbReference type="PANTHER" id="PTHR42307:SF2">
    <property type="entry name" value="PUP DEAMIDASE_DEPUPYLASE"/>
    <property type="match status" value="1"/>
</dbReference>
<gene>
    <name evidence="1" type="ORF">ENX03_04665</name>
</gene>